<dbReference type="Proteomes" id="UP000018502">
    <property type="component" value="Unassembled WGS sequence"/>
</dbReference>
<dbReference type="InterPro" id="IPR011010">
    <property type="entry name" value="DNA_brk_join_enz"/>
</dbReference>
<dbReference type="GO" id="GO:0006310">
    <property type="term" value="P:DNA recombination"/>
    <property type="evidence" value="ECO:0007669"/>
    <property type="project" value="UniProtKB-KW"/>
</dbReference>
<proteinExistence type="inferred from homology"/>
<dbReference type="EMBL" id="AYTF01000002">
    <property type="protein sequence ID" value="ESV61578.1"/>
    <property type="molecule type" value="Genomic_DNA"/>
</dbReference>
<dbReference type="InterPro" id="IPR002104">
    <property type="entry name" value="Integrase_catalytic"/>
</dbReference>
<dbReference type="CDD" id="cd00397">
    <property type="entry name" value="DNA_BRE_C"/>
    <property type="match status" value="1"/>
</dbReference>
<keyword evidence="3 5" id="KW-0238">DNA-binding</keyword>
<feature type="domain" description="Core-binding (CB)" evidence="7">
    <location>
        <begin position="54"/>
        <end position="135"/>
    </location>
</feature>
<dbReference type="GO" id="GO:0015074">
    <property type="term" value="P:DNA integration"/>
    <property type="evidence" value="ECO:0007669"/>
    <property type="project" value="UniProtKB-KW"/>
</dbReference>
<comment type="similarity">
    <text evidence="1">Belongs to the 'phage' integrase family.</text>
</comment>
<evidence type="ECO:0000256" key="5">
    <source>
        <dbReference type="PROSITE-ProRule" id="PRU01248"/>
    </source>
</evidence>
<dbReference type="PROSITE" id="PS51900">
    <property type="entry name" value="CB"/>
    <property type="match status" value="1"/>
</dbReference>
<evidence type="ECO:0000259" key="7">
    <source>
        <dbReference type="PROSITE" id="PS51900"/>
    </source>
</evidence>
<dbReference type="GO" id="GO:0003677">
    <property type="term" value="F:DNA binding"/>
    <property type="evidence" value="ECO:0007669"/>
    <property type="project" value="UniProtKB-UniRule"/>
</dbReference>
<dbReference type="PANTHER" id="PTHR30349:SF41">
    <property type="entry name" value="INTEGRASE_RECOMBINASE PROTEIN MJ0367-RELATED"/>
    <property type="match status" value="1"/>
</dbReference>
<dbReference type="PROSITE" id="PS51898">
    <property type="entry name" value="TYR_RECOMBINASE"/>
    <property type="match status" value="1"/>
</dbReference>
<dbReference type="SUPFAM" id="SSF56349">
    <property type="entry name" value="DNA breaking-rejoining enzymes"/>
    <property type="match status" value="1"/>
</dbReference>
<evidence type="ECO:0000256" key="4">
    <source>
        <dbReference type="ARBA" id="ARBA00023172"/>
    </source>
</evidence>
<keyword evidence="2" id="KW-0229">DNA integration</keyword>
<gene>
    <name evidence="8" type="ORF">L833_3973</name>
</gene>
<dbReference type="Gene3D" id="1.10.443.10">
    <property type="entry name" value="Intergrase catalytic core"/>
    <property type="match status" value="1"/>
</dbReference>
<keyword evidence="4" id="KW-0233">DNA recombination</keyword>
<sequence>MSDRAYRVVYGAYAGLDAAEVQFPGVTRCLPSVEQQFGDGFPVLVDADGLPVEESLAFLVSRVGASTSTLAQYARALMGFVEFLGYRGDARLLDAAPRDLTAYRLYRTRTGESPVSEYSFRVEASALRQFYAWAVETGLLERSPVKQLSRNGWDNLSTNRMRHSKIRHVDKFLYEALLRAAAQGSVDAGVRSASLRNVAAIKTFATTGLRLGELASLLTFDIDHAVRLRRALSVEMESITKYRVNRNALIPFYATDAIRRYRKLERPNVVVRHQRALGKRLDSLFVISDFNESTRRVSGRWRGRRHQYLLHLVPVELRLKAVSVNSNGSVEPLCLFLSDSRGQGMTRSGWEGVFSEVSDQMMRQDPTDGRIRKVTPHDLRHTFAINYLRAAHGERAKVLQETPFKDGPPLRDPLIDLQELLGHATAAQTMRYLRYVEDIDRLIASAVPGQGDAGGGEHAPQK</sequence>
<dbReference type="PANTHER" id="PTHR30349">
    <property type="entry name" value="PHAGE INTEGRASE-RELATED"/>
    <property type="match status" value="1"/>
</dbReference>
<evidence type="ECO:0000313" key="8">
    <source>
        <dbReference type="EMBL" id="ESV61578.1"/>
    </source>
</evidence>
<accession>A0A829MBA3</accession>
<dbReference type="InterPro" id="IPR004107">
    <property type="entry name" value="Integrase_SAM-like_N"/>
</dbReference>
<evidence type="ECO:0000259" key="6">
    <source>
        <dbReference type="PROSITE" id="PS51898"/>
    </source>
</evidence>
<reference evidence="8 9" key="1">
    <citation type="journal article" date="2014" name="Emerg. Infect. Dis.">
        <title>High-level Relatedness among Mycobacterium abscessus subsp. massiliense Strains from Widely Separated Outbreaks.</title>
        <authorList>
            <person name="Tettelin H."/>
            <person name="Davidson R.M."/>
            <person name="Agrawal S."/>
            <person name="Aitken M.L."/>
            <person name="Shallom S."/>
            <person name="Hasan N.A."/>
            <person name="Strong M."/>
            <person name="Nogueira de Moura V.C."/>
            <person name="De Groote M.A."/>
            <person name="Duarte R.S."/>
            <person name="Hine E."/>
            <person name="Parankush S."/>
            <person name="Su Q."/>
            <person name="Daugherty S.C."/>
            <person name="Fraser C.M."/>
            <person name="Brown-Elliott B.A."/>
            <person name="Wallace R.J.Jr."/>
            <person name="Holland S.M."/>
            <person name="Sampaio E.P."/>
            <person name="Olivier K.N."/>
            <person name="Jackson M."/>
            <person name="Zelazny A.M."/>
        </authorList>
    </citation>
    <scope>NUCLEOTIDE SEQUENCE [LARGE SCALE GENOMIC DNA]</scope>
    <source>
        <strain evidence="8 9">MAB_091912_2446</strain>
    </source>
</reference>
<dbReference type="InterPro" id="IPR010998">
    <property type="entry name" value="Integrase_recombinase_N"/>
</dbReference>
<dbReference type="InterPro" id="IPR013762">
    <property type="entry name" value="Integrase-like_cat_sf"/>
</dbReference>
<protein>
    <submittedName>
        <fullName evidence="8">Phage integrase family protein</fullName>
    </submittedName>
</protein>
<dbReference type="InterPro" id="IPR044068">
    <property type="entry name" value="CB"/>
</dbReference>
<evidence type="ECO:0000313" key="9">
    <source>
        <dbReference type="Proteomes" id="UP000018502"/>
    </source>
</evidence>
<organism evidence="8 9">
    <name type="scientific">Mycobacteroides abscessus MAB_091912_2446</name>
    <dbReference type="NCBI Taxonomy" id="1335414"/>
    <lineage>
        <taxon>Bacteria</taxon>
        <taxon>Bacillati</taxon>
        <taxon>Actinomycetota</taxon>
        <taxon>Actinomycetes</taxon>
        <taxon>Mycobacteriales</taxon>
        <taxon>Mycobacteriaceae</taxon>
        <taxon>Mycobacteroides</taxon>
        <taxon>Mycobacteroides abscessus</taxon>
    </lineage>
</organism>
<evidence type="ECO:0000256" key="2">
    <source>
        <dbReference type="ARBA" id="ARBA00022908"/>
    </source>
</evidence>
<dbReference type="Pfam" id="PF00589">
    <property type="entry name" value="Phage_integrase"/>
    <property type="match status" value="1"/>
</dbReference>
<evidence type="ECO:0000256" key="3">
    <source>
        <dbReference type="ARBA" id="ARBA00023125"/>
    </source>
</evidence>
<dbReference type="InterPro" id="IPR050090">
    <property type="entry name" value="Tyrosine_recombinase_XerCD"/>
</dbReference>
<feature type="domain" description="Tyr recombinase" evidence="6">
    <location>
        <begin position="164"/>
        <end position="447"/>
    </location>
</feature>
<dbReference type="Pfam" id="PF02899">
    <property type="entry name" value="Phage_int_SAM_1"/>
    <property type="match status" value="1"/>
</dbReference>
<evidence type="ECO:0000256" key="1">
    <source>
        <dbReference type="ARBA" id="ARBA00008857"/>
    </source>
</evidence>
<name>A0A829MBA3_9MYCO</name>
<comment type="caution">
    <text evidence="8">The sequence shown here is derived from an EMBL/GenBank/DDBJ whole genome shotgun (WGS) entry which is preliminary data.</text>
</comment>
<dbReference type="AlphaFoldDB" id="A0A829MBA3"/>
<dbReference type="Gene3D" id="1.10.150.130">
    <property type="match status" value="1"/>
</dbReference>